<reference evidence="1 2" key="1">
    <citation type="submission" date="2018-06" db="EMBL/GenBank/DDBJ databases">
        <authorList>
            <consortium name="Pathogen Informatics"/>
            <person name="Doyle S."/>
        </authorList>
    </citation>
    <scope>NUCLEOTIDE SEQUENCE [LARGE SCALE GENOMIC DNA]</scope>
    <source>
        <strain evidence="1 2">NCTC11227</strain>
    </source>
</reference>
<proteinExistence type="predicted"/>
<dbReference type="STRING" id="29433.MOVS_04050"/>
<gene>
    <name evidence="1" type="ORF">NCTC11227_00850</name>
</gene>
<dbReference type="Proteomes" id="UP000255102">
    <property type="component" value="Unassembled WGS sequence"/>
</dbReference>
<sequence length="91" mass="10504">MFSMFGAPVWANTTNDDADSLLQAYDRAEFTQTRAKAIRKLQERGYQVHSIELQTHYGKPAFVNYTSKNGVRYTVTLTYPNLKIVQERRAN</sequence>
<evidence type="ECO:0000313" key="2">
    <source>
        <dbReference type="Proteomes" id="UP000255102"/>
    </source>
</evidence>
<evidence type="ECO:0000313" key="1">
    <source>
        <dbReference type="EMBL" id="STY86852.1"/>
    </source>
</evidence>
<name>A0A378PJA5_9GAMM</name>
<dbReference type="EMBL" id="UGPW01000001">
    <property type="protein sequence ID" value="STY86852.1"/>
    <property type="molecule type" value="Genomic_DNA"/>
</dbReference>
<dbReference type="AlphaFoldDB" id="A0A378PJA5"/>
<organism evidence="1 2">
    <name type="scientific">Moraxella ovis</name>
    <dbReference type="NCBI Taxonomy" id="29433"/>
    <lineage>
        <taxon>Bacteria</taxon>
        <taxon>Pseudomonadati</taxon>
        <taxon>Pseudomonadota</taxon>
        <taxon>Gammaproteobacteria</taxon>
        <taxon>Moraxellales</taxon>
        <taxon>Moraxellaceae</taxon>
        <taxon>Moraxella</taxon>
    </lineage>
</organism>
<protein>
    <submittedName>
        <fullName evidence="1">Uncharacterized protein</fullName>
    </submittedName>
</protein>
<accession>A0A378PJA5</accession>